<dbReference type="Proteomes" id="UP000010931">
    <property type="component" value="Unassembled WGS sequence"/>
</dbReference>
<protein>
    <submittedName>
        <fullName evidence="2">Uncharacterized protein</fullName>
    </submittedName>
</protein>
<organism evidence="2 3">
    <name type="scientific">Streptomyces turgidiscabies (strain Car8)</name>
    <dbReference type="NCBI Taxonomy" id="698760"/>
    <lineage>
        <taxon>Bacteria</taxon>
        <taxon>Bacillati</taxon>
        <taxon>Actinomycetota</taxon>
        <taxon>Actinomycetes</taxon>
        <taxon>Kitasatosporales</taxon>
        <taxon>Streptomycetaceae</taxon>
        <taxon>Streptomyces</taxon>
    </lineage>
</organism>
<sequence>EPVSGNRSHLATPHASPARIAQHARPSSGAPLHPHVPYVPHDVRRTAYD</sequence>
<evidence type="ECO:0000256" key="1">
    <source>
        <dbReference type="SAM" id="MobiDB-lite"/>
    </source>
</evidence>
<evidence type="ECO:0000313" key="2">
    <source>
        <dbReference type="EMBL" id="ELP70704.1"/>
    </source>
</evidence>
<gene>
    <name evidence="2" type="ORF">STRTUCAR8_08303</name>
</gene>
<feature type="region of interest" description="Disordered" evidence="1">
    <location>
        <begin position="1"/>
        <end position="49"/>
    </location>
</feature>
<name>L7FHQ7_STRT8</name>
<dbReference type="AlphaFoldDB" id="L7FHQ7"/>
<feature type="non-terminal residue" evidence="2">
    <location>
        <position position="1"/>
    </location>
</feature>
<proteinExistence type="predicted"/>
<comment type="caution">
    <text evidence="2">The sequence shown here is derived from an EMBL/GenBank/DDBJ whole genome shotgun (WGS) entry which is preliminary data.</text>
</comment>
<reference evidence="2 3" key="1">
    <citation type="journal article" date="2011" name="Plasmid">
        <title>Streptomyces turgidiscabies Car8 contains a modular pathogenicity island that shares virulence genes with other actinobacterial plant pathogens.</title>
        <authorList>
            <person name="Huguet-Tapia J.C."/>
            <person name="Badger J.H."/>
            <person name="Loria R."/>
            <person name="Pettis G.S."/>
        </authorList>
    </citation>
    <scope>NUCLEOTIDE SEQUENCE [LARGE SCALE GENOMIC DNA]</scope>
    <source>
        <strain evidence="2 3">Car8</strain>
    </source>
</reference>
<dbReference type="EMBL" id="AEJB01000043">
    <property type="protein sequence ID" value="ELP70704.1"/>
    <property type="molecule type" value="Genomic_DNA"/>
</dbReference>
<accession>L7FHQ7</accession>
<keyword evidence="3" id="KW-1185">Reference proteome</keyword>
<evidence type="ECO:0000313" key="3">
    <source>
        <dbReference type="Proteomes" id="UP000010931"/>
    </source>
</evidence>